<evidence type="ECO:0008006" key="4">
    <source>
        <dbReference type="Google" id="ProtNLM"/>
    </source>
</evidence>
<keyword evidence="3" id="KW-1185">Reference proteome</keyword>
<dbReference type="EMBL" id="JARK01001350">
    <property type="protein sequence ID" value="EYC24067.1"/>
    <property type="molecule type" value="Genomic_DNA"/>
</dbReference>
<comment type="caution">
    <text evidence="2">The sequence shown here is derived from an EMBL/GenBank/DDBJ whole genome shotgun (WGS) entry which is preliminary data.</text>
</comment>
<keyword evidence="1" id="KW-1133">Transmembrane helix</keyword>
<dbReference type="OrthoDB" id="5818023at2759"/>
<gene>
    <name evidence="2" type="primary">Acey_s0014.g2296</name>
    <name evidence="2" type="ORF">Y032_0014g2296</name>
</gene>
<dbReference type="AlphaFoldDB" id="A0A016VAQ5"/>
<evidence type="ECO:0000313" key="3">
    <source>
        <dbReference type="Proteomes" id="UP000024635"/>
    </source>
</evidence>
<proteinExistence type="predicted"/>
<dbReference type="PANTHER" id="PTHR31895">
    <property type="entry name" value="PROTEIN CBG03177-RELATED"/>
    <property type="match status" value="1"/>
</dbReference>
<dbReference type="Proteomes" id="UP000024635">
    <property type="component" value="Unassembled WGS sequence"/>
</dbReference>
<evidence type="ECO:0000313" key="2">
    <source>
        <dbReference type="EMBL" id="EYC24067.1"/>
    </source>
</evidence>
<keyword evidence="1" id="KW-0812">Transmembrane</keyword>
<keyword evidence="1" id="KW-0472">Membrane</keyword>
<accession>A0A016VAQ5</accession>
<protein>
    <recommendedName>
        <fullName evidence="4">Cysteine rich repeat-containing domain protein</fullName>
    </recommendedName>
</protein>
<sequence length="512" mass="55936">MCEELILGNCRVPSHSAFSWRPRQDITPPSESCDYLLSLGIMGEPTLIQLVCLFYLVGTAKASWSFNCAVCQQACQASCTSGFCNCQQVCIPVCNAAQTQTNQCSTCQQNCYASCPITGNCNCQQSCAGVCKAHQCSSCLHACQTGCQSMNCNCQQACAMVCVDVQIQTQAPTTRAPQIQFGVQNCQNLCVQQCASSCANQMCTNACQPSCSALCQIHVCVPACQPQCSPTCTTKQSVTPVVITIPQGTSSQQCLSSCQNQCGSICQTSLCHQSCADQCRSSCLKCGMGFCTGQVAQSPSSYQQEQKLEQLLLASFCKSSGVQHYRTNRDIFVSEGLSEQLHAILFHAFSYELLQTDLHTDMPEVLFERSTVCYPMRISTNFSNNLCFGPCSFRLCLFQRLLSMWKRSLLSFLRTDEFLPLCTSLFGCSTDTTACSFSLGDSITHVIPINMGVAPFLFLLPFIIFDTVKLEVRKWMTSVTVPLGVVSTVLSVWVAVPWIFCNSNVDEGILIV</sequence>
<name>A0A016VAQ5_9BILA</name>
<feature type="transmembrane region" description="Helical" evidence="1">
    <location>
        <begin position="445"/>
        <end position="465"/>
    </location>
</feature>
<reference evidence="3" key="1">
    <citation type="journal article" date="2015" name="Nat. Genet.">
        <title>The genome and transcriptome of the zoonotic hookworm Ancylostoma ceylanicum identify infection-specific gene families.</title>
        <authorList>
            <person name="Schwarz E.M."/>
            <person name="Hu Y."/>
            <person name="Antoshechkin I."/>
            <person name="Miller M.M."/>
            <person name="Sternberg P.W."/>
            <person name="Aroian R.V."/>
        </authorList>
    </citation>
    <scope>NUCLEOTIDE SEQUENCE</scope>
    <source>
        <strain evidence="3">HY135</strain>
    </source>
</reference>
<dbReference type="PANTHER" id="PTHR31895:SF42">
    <property type="entry name" value="ACTIVATED IN BLOCKED UNFOLDED PROTEIN RESPONSE"/>
    <property type="match status" value="1"/>
</dbReference>
<feature type="transmembrane region" description="Helical" evidence="1">
    <location>
        <begin position="477"/>
        <end position="500"/>
    </location>
</feature>
<evidence type="ECO:0000256" key="1">
    <source>
        <dbReference type="SAM" id="Phobius"/>
    </source>
</evidence>
<organism evidence="2 3">
    <name type="scientific">Ancylostoma ceylanicum</name>
    <dbReference type="NCBI Taxonomy" id="53326"/>
    <lineage>
        <taxon>Eukaryota</taxon>
        <taxon>Metazoa</taxon>
        <taxon>Ecdysozoa</taxon>
        <taxon>Nematoda</taxon>
        <taxon>Chromadorea</taxon>
        <taxon>Rhabditida</taxon>
        <taxon>Rhabditina</taxon>
        <taxon>Rhabditomorpha</taxon>
        <taxon>Strongyloidea</taxon>
        <taxon>Ancylostomatidae</taxon>
        <taxon>Ancylostomatinae</taxon>
        <taxon>Ancylostoma</taxon>
    </lineage>
</organism>